<proteinExistence type="predicted"/>
<organism evidence="3 4">
    <name type="scientific">Craurococcus roseus</name>
    <dbReference type="NCBI Taxonomy" id="77585"/>
    <lineage>
        <taxon>Bacteria</taxon>
        <taxon>Pseudomonadati</taxon>
        <taxon>Pseudomonadota</taxon>
        <taxon>Alphaproteobacteria</taxon>
        <taxon>Acetobacterales</taxon>
        <taxon>Acetobacteraceae</taxon>
        <taxon>Craurococcus</taxon>
    </lineage>
</organism>
<protein>
    <recommendedName>
        <fullName evidence="2">ChrR-like cupin domain-containing protein</fullName>
    </recommendedName>
</protein>
<feature type="domain" description="ChrR-like cupin" evidence="2">
    <location>
        <begin position="24"/>
        <end position="111"/>
    </location>
</feature>
<feature type="region of interest" description="Disordered" evidence="1">
    <location>
        <begin position="126"/>
        <end position="174"/>
    </location>
</feature>
<dbReference type="InterPro" id="IPR014710">
    <property type="entry name" value="RmlC-like_jellyroll"/>
</dbReference>
<dbReference type="InterPro" id="IPR025979">
    <property type="entry name" value="ChrR-like_cupin_dom"/>
</dbReference>
<evidence type="ECO:0000256" key="1">
    <source>
        <dbReference type="SAM" id="MobiDB-lite"/>
    </source>
</evidence>
<sequence>MADEGMRLAAEGVHATPFEIPGATGEFRIQILNEDQARGVVTSIVHLPPGGRIPAHKHQAGAEMHYVLEGDLIEKGESLGAGAFLTHAPGVVHGPHESKNGARVLTVQQWQSRHGDFDFEIAEDAQPTASGGGAAAAKGGGTGEPAEGGGNVGESPTAAAQRQEAEQSLGKGYG</sequence>
<dbReference type="InterPro" id="IPR011051">
    <property type="entry name" value="RmlC_Cupin_sf"/>
</dbReference>
<evidence type="ECO:0000259" key="2">
    <source>
        <dbReference type="Pfam" id="PF12973"/>
    </source>
</evidence>
<dbReference type="Pfam" id="PF12973">
    <property type="entry name" value="Cupin_7"/>
    <property type="match status" value="1"/>
</dbReference>
<keyword evidence="4" id="KW-1185">Reference proteome</keyword>
<reference evidence="4" key="1">
    <citation type="journal article" date="2019" name="Int. J. Syst. Evol. Microbiol.">
        <title>The Global Catalogue of Microorganisms (GCM) 10K type strain sequencing project: providing services to taxonomists for standard genome sequencing and annotation.</title>
        <authorList>
            <consortium name="The Broad Institute Genomics Platform"/>
            <consortium name="The Broad Institute Genome Sequencing Center for Infectious Disease"/>
            <person name="Wu L."/>
            <person name="Ma J."/>
        </authorList>
    </citation>
    <scope>NUCLEOTIDE SEQUENCE [LARGE SCALE GENOMIC DNA]</scope>
    <source>
        <strain evidence="4">JCM 9933</strain>
    </source>
</reference>
<gene>
    <name evidence="3" type="ORF">GCM10009416_26020</name>
</gene>
<dbReference type="SUPFAM" id="SSF51182">
    <property type="entry name" value="RmlC-like cupins"/>
    <property type="match status" value="1"/>
</dbReference>
<comment type="caution">
    <text evidence="3">The sequence shown here is derived from an EMBL/GenBank/DDBJ whole genome shotgun (WGS) entry which is preliminary data.</text>
</comment>
<dbReference type="EMBL" id="BAAAFZ010000034">
    <property type="protein sequence ID" value="GAA0586393.1"/>
    <property type="molecule type" value="Genomic_DNA"/>
</dbReference>
<dbReference type="Proteomes" id="UP001501588">
    <property type="component" value="Unassembled WGS sequence"/>
</dbReference>
<dbReference type="RefSeq" id="WP_343895739.1">
    <property type="nucleotide sequence ID" value="NZ_BAAAFZ010000034.1"/>
</dbReference>
<dbReference type="Gene3D" id="2.60.120.10">
    <property type="entry name" value="Jelly Rolls"/>
    <property type="match status" value="1"/>
</dbReference>
<evidence type="ECO:0000313" key="3">
    <source>
        <dbReference type="EMBL" id="GAA0586393.1"/>
    </source>
</evidence>
<evidence type="ECO:0000313" key="4">
    <source>
        <dbReference type="Proteomes" id="UP001501588"/>
    </source>
</evidence>
<accession>A0ABP3Q9L8</accession>
<feature type="compositionally biased region" description="Gly residues" evidence="1">
    <location>
        <begin position="130"/>
        <end position="152"/>
    </location>
</feature>
<name>A0ABP3Q9L8_9PROT</name>